<dbReference type="EMBL" id="CAMPGE010011687">
    <property type="protein sequence ID" value="CAI2370504.1"/>
    <property type="molecule type" value="Genomic_DNA"/>
</dbReference>
<evidence type="ECO:0000256" key="2">
    <source>
        <dbReference type="ARBA" id="ARBA00022801"/>
    </source>
</evidence>
<feature type="domain" description="AB hydrolase-1" evidence="3">
    <location>
        <begin position="30"/>
        <end position="266"/>
    </location>
</feature>
<keyword evidence="5" id="KW-1185">Reference proteome</keyword>
<protein>
    <recommendedName>
        <fullName evidence="3">AB hydrolase-1 domain-containing protein</fullName>
    </recommendedName>
</protein>
<dbReference type="InterPro" id="IPR000073">
    <property type="entry name" value="AB_hydrolase_1"/>
</dbReference>
<dbReference type="Pfam" id="PF12697">
    <property type="entry name" value="Abhydrolase_6"/>
    <property type="match status" value="1"/>
</dbReference>
<comment type="similarity">
    <text evidence="1">Belongs to the AB hydrolase superfamily.</text>
</comment>
<reference evidence="4" key="1">
    <citation type="submission" date="2023-07" db="EMBL/GenBank/DDBJ databases">
        <authorList>
            <consortium name="AG Swart"/>
            <person name="Singh M."/>
            <person name="Singh A."/>
            <person name="Seah K."/>
            <person name="Emmerich C."/>
        </authorList>
    </citation>
    <scope>NUCLEOTIDE SEQUENCE</scope>
    <source>
        <strain evidence="4">DP1</strain>
    </source>
</reference>
<dbReference type="AlphaFoldDB" id="A0AAD1USH2"/>
<organism evidence="4 5">
    <name type="scientific">Euplotes crassus</name>
    <dbReference type="NCBI Taxonomy" id="5936"/>
    <lineage>
        <taxon>Eukaryota</taxon>
        <taxon>Sar</taxon>
        <taxon>Alveolata</taxon>
        <taxon>Ciliophora</taxon>
        <taxon>Intramacronucleata</taxon>
        <taxon>Spirotrichea</taxon>
        <taxon>Hypotrichia</taxon>
        <taxon>Euplotida</taxon>
        <taxon>Euplotidae</taxon>
        <taxon>Moneuplotes</taxon>
    </lineage>
</organism>
<evidence type="ECO:0000313" key="4">
    <source>
        <dbReference type="EMBL" id="CAI2370504.1"/>
    </source>
</evidence>
<gene>
    <name evidence="4" type="ORF">ECRASSUSDP1_LOCUS11817</name>
</gene>
<sequence>MNRVLKTPRGLKHCYNYFKALDSNNSNITLFCHGLYGSKHEFDDIASDERLLNLTNIYALDHVNHPEFAFDNQAEYIIDFLDNISSTDTKATLVGHSMGGRACMRTALLYPERIKAVMALDAPATSFTDIPGYMDQTYALVKYFKDFDLSKFPKLDSIEEHMKEKFKFDDVSLQRIMRNFRYTDEEESKITWRVNPQYLHDNVEAITYFDHIGTFEGPAKMLIGGISNRWKLEHFIDSFPNIKEEDIIPIPNTSHWIHTDDPEAFITNLTDLLKRAE</sequence>
<dbReference type="Proteomes" id="UP001295684">
    <property type="component" value="Unassembled WGS sequence"/>
</dbReference>
<evidence type="ECO:0000259" key="3">
    <source>
        <dbReference type="Pfam" id="PF12697"/>
    </source>
</evidence>
<dbReference type="InterPro" id="IPR029058">
    <property type="entry name" value="AB_hydrolase_fold"/>
</dbReference>
<evidence type="ECO:0000313" key="5">
    <source>
        <dbReference type="Proteomes" id="UP001295684"/>
    </source>
</evidence>
<dbReference type="GO" id="GO:0052689">
    <property type="term" value="F:carboxylic ester hydrolase activity"/>
    <property type="evidence" value="ECO:0007669"/>
    <property type="project" value="TreeGrafter"/>
</dbReference>
<dbReference type="Gene3D" id="3.40.50.1820">
    <property type="entry name" value="alpha/beta hydrolase"/>
    <property type="match status" value="1"/>
</dbReference>
<accession>A0AAD1USH2</accession>
<dbReference type="PANTHER" id="PTHR46118:SF4">
    <property type="entry name" value="PROTEIN ABHD11"/>
    <property type="match status" value="1"/>
</dbReference>
<dbReference type="SUPFAM" id="SSF53474">
    <property type="entry name" value="alpha/beta-Hydrolases"/>
    <property type="match status" value="1"/>
</dbReference>
<proteinExistence type="inferred from homology"/>
<comment type="caution">
    <text evidence="4">The sequence shown here is derived from an EMBL/GenBank/DDBJ whole genome shotgun (WGS) entry which is preliminary data.</text>
</comment>
<dbReference type="PANTHER" id="PTHR46118">
    <property type="entry name" value="PROTEIN ABHD11"/>
    <property type="match status" value="1"/>
</dbReference>
<evidence type="ECO:0000256" key="1">
    <source>
        <dbReference type="ARBA" id="ARBA00008645"/>
    </source>
</evidence>
<name>A0AAD1USH2_EUPCR</name>
<keyword evidence="2" id="KW-0378">Hydrolase</keyword>